<dbReference type="RefSeq" id="WP_133880498.1">
    <property type="nucleotide sequence ID" value="NZ_MWIN01000006.1"/>
</dbReference>
<protein>
    <submittedName>
        <fullName evidence="1">Uncharacterized protein</fullName>
    </submittedName>
</protein>
<evidence type="ECO:0000313" key="1">
    <source>
        <dbReference type="EMBL" id="TDU31950.1"/>
    </source>
</evidence>
<keyword evidence="2" id="KW-1185">Reference proteome</keyword>
<dbReference type="AlphaFoldDB" id="A0A4S3K7R7"/>
<comment type="caution">
    <text evidence="1">The sequence shown here is derived from an EMBL/GenBank/DDBJ whole genome shotgun (WGS) entry which is preliminary data.</text>
</comment>
<proteinExistence type="predicted"/>
<reference evidence="1 2" key="1">
    <citation type="submission" date="2019-03" db="EMBL/GenBank/DDBJ databases">
        <title>Genomic Encyclopedia of Type Strains, Phase IV (KMG-IV): sequencing the most valuable type-strain genomes for metagenomic binning, comparative biology and taxonomic classification.</title>
        <authorList>
            <person name="Goeker M."/>
        </authorList>
    </citation>
    <scope>NUCLEOTIDE SEQUENCE [LARGE SCALE GENOMIC DNA]</scope>
    <source>
        <strain evidence="1 2">DSM 26377</strain>
    </source>
</reference>
<organism evidence="1 2">
    <name type="scientific">Panacagrimonas perspica</name>
    <dbReference type="NCBI Taxonomy" id="381431"/>
    <lineage>
        <taxon>Bacteria</taxon>
        <taxon>Pseudomonadati</taxon>
        <taxon>Pseudomonadota</taxon>
        <taxon>Gammaproteobacteria</taxon>
        <taxon>Nevskiales</taxon>
        <taxon>Nevskiaceae</taxon>
        <taxon>Panacagrimonas</taxon>
    </lineage>
</organism>
<name>A0A4S3K7R7_9GAMM</name>
<dbReference type="Proteomes" id="UP000295341">
    <property type="component" value="Unassembled WGS sequence"/>
</dbReference>
<sequence length="83" mass="9650">MSGPSSQVGRYYRVRRSFDAMRDNFVEGELLIYESSAYSRYDGIAGYFFKQVDQVGSRWWDVPDDQPADLWLELFEAMDPPPA</sequence>
<gene>
    <name evidence="1" type="ORF">DFR24_1334</name>
</gene>
<dbReference type="OrthoDB" id="9554130at2"/>
<evidence type="ECO:0000313" key="2">
    <source>
        <dbReference type="Proteomes" id="UP000295341"/>
    </source>
</evidence>
<dbReference type="EMBL" id="SOBT01000008">
    <property type="protein sequence ID" value="TDU31950.1"/>
    <property type="molecule type" value="Genomic_DNA"/>
</dbReference>
<accession>A0A4S3K7R7</accession>